<protein>
    <recommendedName>
        <fullName evidence="3">CCHC-type domain-containing protein</fullName>
    </recommendedName>
</protein>
<evidence type="ECO:0000313" key="4">
    <source>
        <dbReference type="EMBL" id="KAF2565111.1"/>
    </source>
</evidence>
<accession>A0A8S9I5W7</accession>
<evidence type="ECO:0000256" key="2">
    <source>
        <dbReference type="SAM" id="MobiDB-lite"/>
    </source>
</evidence>
<dbReference type="Gene3D" id="4.10.60.10">
    <property type="entry name" value="Zinc finger, CCHC-type"/>
    <property type="match status" value="1"/>
</dbReference>
<dbReference type="InterPro" id="IPR036875">
    <property type="entry name" value="Znf_CCHC_sf"/>
</dbReference>
<feature type="region of interest" description="Disordered" evidence="2">
    <location>
        <begin position="422"/>
        <end position="470"/>
    </location>
</feature>
<keyword evidence="1" id="KW-0479">Metal-binding</keyword>
<organism evidence="4">
    <name type="scientific">Brassica cretica</name>
    <name type="common">Mustard</name>
    <dbReference type="NCBI Taxonomy" id="69181"/>
    <lineage>
        <taxon>Eukaryota</taxon>
        <taxon>Viridiplantae</taxon>
        <taxon>Streptophyta</taxon>
        <taxon>Embryophyta</taxon>
        <taxon>Tracheophyta</taxon>
        <taxon>Spermatophyta</taxon>
        <taxon>Magnoliopsida</taxon>
        <taxon>eudicotyledons</taxon>
        <taxon>Gunneridae</taxon>
        <taxon>Pentapetalae</taxon>
        <taxon>rosids</taxon>
        <taxon>malvids</taxon>
        <taxon>Brassicales</taxon>
        <taxon>Brassicaceae</taxon>
        <taxon>Brassiceae</taxon>
        <taxon>Brassica</taxon>
    </lineage>
</organism>
<dbReference type="AlphaFoldDB" id="A0A8S9I5W7"/>
<keyword evidence="1" id="KW-0863">Zinc-finger</keyword>
<dbReference type="SUPFAM" id="SSF57756">
    <property type="entry name" value="Retrovirus zinc finger-like domains"/>
    <property type="match status" value="1"/>
</dbReference>
<dbReference type="GO" id="GO:0008270">
    <property type="term" value="F:zinc ion binding"/>
    <property type="evidence" value="ECO:0007669"/>
    <property type="project" value="UniProtKB-KW"/>
</dbReference>
<dbReference type="Pfam" id="PF00098">
    <property type="entry name" value="zf-CCHC"/>
    <property type="match status" value="1"/>
</dbReference>
<dbReference type="InterPro" id="IPR001878">
    <property type="entry name" value="Znf_CCHC"/>
</dbReference>
<dbReference type="SMART" id="SM00343">
    <property type="entry name" value="ZnF_C2HC"/>
    <property type="match status" value="2"/>
</dbReference>
<dbReference type="EMBL" id="QGKY02001250">
    <property type="protein sequence ID" value="KAF2565111.1"/>
    <property type="molecule type" value="Genomic_DNA"/>
</dbReference>
<feature type="domain" description="CCHC-type" evidence="3">
    <location>
        <begin position="500"/>
        <end position="515"/>
    </location>
</feature>
<gene>
    <name evidence="4" type="ORF">F2Q70_00017484</name>
</gene>
<comment type="caution">
    <text evidence="4">The sequence shown here is derived from an EMBL/GenBank/DDBJ whole genome shotgun (WGS) entry which is preliminary data.</text>
</comment>
<dbReference type="GO" id="GO:0003676">
    <property type="term" value="F:nucleic acid binding"/>
    <property type="evidence" value="ECO:0007669"/>
    <property type="project" value="InterPro"/>
</dbReference>
<reference evidence="4" key="1">
    <citation type="submission" date="2019-12" db="EMBL/GenBank/DDBJ databases">
        <title>Genome sequencing and annotation of Brassica cretica.</title>
        <authorList>
            <person name="Studholme D.J."/>
            <person name="Sarris P.F."/>
        </authorList>
    </citation>
    <scope>NUCLEOTIDE SEQUENCE</scope>
    <source>
        <strain evidence="4">PFS-102/07</strain>
        <tissue evidence="4">Leaf</tissue>
    </source>
</reference>
<feature type="compositionally biased region" description="Gly residues" evidence="2">
    <location>
        <begin position="453"/>
        <end position="462"/>
    </location>
</feature>
<dbReference type="PROSITE" id="PS50158">
    <property type="entry name" value="ZF_CCHC"/>
    <property type="match status" value="1"/>
</dbReference>
<keyword evidence="1" id="KW-0862">Zinc</keyword>
<evidence type="ECO:0000256" key="1">
    <source>
        <dbReference type="PROSITE-ProRule" id="PRU00047"/>
    </source>
</evidence>
<name>A0A8S9I5W7_BRACR</name>
<sequence length="587" mass="65112">MLTLLHERVLRGIFGHIGQSPGCDVDTTGPMPYRLNYEYWLILSQTPKYSLVLDRSLVPKVRGRVKLEVSSLVHSISWSIPCSSGTQVLSKPVSRLIFRRETLKSFGRKERPTSGSILLSLQLQPQGYLGEEDQLRPSSPLVHLVSDCSYRTFDNDGDANSLVSVGLSGFSGLVTLRRETLKSFGRKERPTSGSILLSLQRDRIYVENLGSTFREHRPCHFRLSSIRGVTARLPVSVLYDEYQLAGAERRRPFYASPPRLTRVTPPAARTRPLPSRTVIGDSLLMGVRQRLFTELFLLHNQVRDMAAQCDLLIWQVRASARLELIKEWLEGRTECWDPEEEYRRHLLGSEGSDHHFGGCPQVDSRSAAESRVSASEAITSTCWDFVFCRSEAGHYRVPVLHAALCKKPLSDLEDAGEAIAAERATSSNSAQPRRPSVPFQPQPHSAVQRGRGGRAFRGGRSGGPRPRTPTYVTCGQLVHVRRDCPNVGQFQPAVPSHITCFTCGERGHYATSCPRTHLAQPVVSSVRRVRPVSPPLLHLPPAKRQATAGRAYSLELPGPSRPPQGPISGTFLVGGISAHPFRFGSNT</sequence>
<proteinExistence type="predicted"/>
<evidence type="ECO:0000259" key="3">
    <source>
        <dbReference type="PROSITE" id="PS50158"/>
    </source>
</evidence>